<proteinExistence type="predicted"/>
<dbReference type="Proteomes" id="UP000243524">
    <property type="component" value="Unassembled WGS sequence"/>
</dbReference>
<dbReference type="GO" id="GO:0016757">
    <property type="term" value="F:glycosyltransferase activity"/>
    <property type="evidence" value="ECO:0007669"/>
    <property type="project" value="TreeGrafter"/>
</dbReference>
<dbReference type="InterPro" id="IPR050194">
    <property type="entry name" value="Glycosyltransferase_grp1"/>
</dbReference>
<gene>
    <name evidence="1" type="ORF">CEY16_07730</name>
</gene>
<dbReference type="Gene3D" id="3.40.50.2000">
    <property type="entry name" value="Glycogen Phosphorylase B"/>
    <property type="match status" value="2"/>
</dbReference>
<dbReference type="EMBL" id="PJNH01000002">
    <property type="protein sequence ID" value="PKR77810.1"/>
    <property type="molecule type" value="Genomic_DNA"/>
</dbReference>
<protein>
    <submittedName>
        <fullName evidence="1">Uncharacterized protein</fullName>
    </submittedName>
</protein>
<organism evidence="1 2">
    <name type="scientific">Halalkalibacillus sediminis</name>
    <dbReference type="NCBI Taxonomy" id="2018042"/>
    <lineage>
        <taxon>Bacteria</taxon>
        <taxon>Bacillati</taxon>
        <taxon>Bacillota</taxon>
        <taxon>Bacilli</taxon>
        <taxon>Bacillales</taxon>
        <taxon>Bacillaceae</taxon>
        <taxon>Halalkalibacillus</taxon>
    </lineage>
</organism>
<reference evidence="1 2" key="1">
    <citation type="submission" date="2017-06" db="EMBL/GenBank/DDBJ databases">
        <title>the draft geome sequence of Illustriluteabacillus marina B3227.</title>
        <authorList>
            <person name="He R.-H."/>
            <person name="Du Z.-J."/>
        </authorList>
    </citation>
    <scope>NUCLEOTIDE SEQUENCE [LARGE SCALE GENOMIC DNA]</scope>
    <source>
        <strain evidence="1 2">B3227</strain>
    </source>
</reference>
<dbReference type="AlphaFoldDB" id="A0A2I0QUP4"/>
<dbReference type="CDD" id="cd03794">
    <property type="entry name" value="GT4_WbuB-like"/>
    <property type="match status" value="1"/>
</dbReference>
<accession>A0A2I0QUP4</accession>
<evidence type="ECO:0000313" key="2">
    <source>
        <dbReference type="Proteomes" id="UP000243524"/>
    </source>
</evidence>
<dbReference type="SUPFAM" id="SSF53756">
    <property type="entry name" value="UDP-Glycosyltransferase/glycogen phosphorylase"/>
    <property type="match status" value="1"/>
</dbReference>
<evidence type="ECO:0000313" key="1">
    <source>
        <dbReference type="EMBL" id="PKR77810.1"/>
    </source>
</evidence>
<sequence length="379" mass="44330">MKMLKKATILLSHIPNPRMLKRIKAVENDFNVVLIYWDRGQLENETFEINHNHKVLKVSIKAPQGKPIKKLIPLVRYMFNVLAKLKNEKPDIVHAGNLDMLMIAAIYQKHFNKKTKIIYEVADLPKYSFIKKANSPKTILAKLLQSLEKKLTSRVSKIILTSPYFWEEYFSKFIKLDKYLFIPNSPSKKLFSKYVKKKHDNFTIGYIGSVRYIEQLKMLIDVVEEMDKNIKVLIAGSGPGYSEIKEYSKDKKFVEVYGPYNYEEEIVRLYEKVDCTYAVYNTKLNNVKIALPNRLYESIVCEIPIIGTKNTELGSFIEQNQIGININEDKQELKEALIMLKNSSELNNLYQKNCNKIKSDYYYEKDSERLLNEYIKLTS</sequence>
<dbReference type="PANTHER" id="PTHR45947:SF3">
    <property type="entry name" value="SULFOQUINOVOSYL TRANSFERASE SQD2"/>
    <property type="match status" value="1"/>
</dbReference>
<keyword evidence="2" id="KW-1185">Reference proteome</keyword>
<comment type="caution">
    <text evidence="1">The sequence shown here is derived from an EMBL/GenBank/DDBJ whole genome shotgun (WGS) entry which is preliminary data.</text>
</comment>
<dbReference type="Pfam" id="PF13692">
    <property type="entry name" value="Glyco_trans_1_4"/>
    <property type="match status" value="1"/>
</dbReference>
<name>A0A2I0QUP4_9BACI</name>
<dbReference type="PANTHER" id="PTHR45947">
    <property type="entry name" value="SULFOQUINOVOSYL TRANSFERASE SQD2"/>
    <property type="match status" value="1"/>
</dbReference>